<dbReference type="Pfam" id="PF13185">
    <property type="entry name" value="GAF_2"/>
    <property type="match status" value="1"/>
</dbReference>
<dbReference type="SMART" id="SM00387">
    <property type="entry name" value="HATPase_c"/>
    <property type="match status" value="1"/>
</dbReference>
<evidence type="ECO:0000256" key="6">
    <source>
        <dbReference type="ARBA" id="ARBA00022777"/>
    </source>
</evidence>
<evidence type="ECO:0000256" key="1">
    <source>
        <dbReference type="ARBA" id="ARBA00000085"/>
    </source>
</evidence>
<evidence type="ECO:0000256" key="5">
    <source>
        <dbReference type="ARBA" id="ARBA00022741"/>
    </source>
</evidence>
<dbReference type="InterPro" id="IPR036890">
    <property type="entry name" value="HATPase_C_sf"/>
</dbReference>
<evidence type="ECO:0000256" key="2">
    <source>
        <dbReference type="ARBA" id="ARBA00012438"/>
    </source>
</evidence>
<sequence>MDVRERHLRLLTETIEAVNSTLDLEEVLSQVASKVANALHADACFVYLYDDRANELVLRATHGTSVDEMSHRPRMRPGEGITGSAAAQRGPVMISAQAHLDPRFKNFPNLPEDEYESILAVPILARGERLEGALNVRTKTPYAFTDDEIELLLAIAAQVAQSIEHAKLYAEAQRRVQELEALARISEAVSESLYLEESLEAVVKTTMDALSATGAALVLEDGKIAWPEGQADAYAIRSPLRWRGRTIGELVADRATPFSAEDEEMLASIAQHAAVALEHGRAVLRGVLAQEIHHRVKNNLQTVASLLRLQARQPGVDARKALEDSVNRILAIAAVHEVLTERRDDDADLSELLERLRATLVQGVGAGREVDANLAPVYLAGQRATSLALIFSELLGNAIEHGGPHIRVDLTAEEGGAAALLTVSDDGPGLPTTQVDGTGLSIVRALVRDELRGTLEFISGTGPGDAGMRAEVRFPLG</sequence>
<keyword evidence="7" id="KW-0067">ATP-binding</keyword>
<dbReference type="InterPro" id="IPR003018">
    <property type="entry name" value="GAF"/>
</dbReference>
<dbReference type="PROSITE" id="PS50109">
    <property type="entry name" value="HIS_KIN"/>
    <property type="match status" value="1"/>
</dbReference>
<keyword evidence="4" id="KW-0808">Transferase</keyword>
<organism evidence="9">
    <name type="scientific">freshwater metagenome</name>
    <dbReference type="NCBI Taxonomy" id="449393"/>
    <lineage>
        <taxon>unclassified sequences</taxon>
        <taxon>metagenomes</taxon>
        <taxon>ecological metagenomes</taxon>
    </lineage>
</organism>
<dbReference type="GO" id="GO:0004673">
    <property type="term" value="F:protein histidine kinase activity"/>
    <property type="evidence" value="ECO:0007669"/>
    <property type="project" value="UniProtKB-EC"/>
</dbReference>
<gene>
    <name evidence="9" type="ORF">UFOPK2399_00198</name>
</gene>
<name>A0A6J6NDM5_9ZZZZ</name>
<dbReference type="SMART" id="SM00911">
    <property type="entry name" value="HWE_HK"/>
    <property type="match status" value="1"/>
</dbReference>
<protein>
    <recommendedName>
        <fullName evidence="2">histidine kinase</fullName>
        <ecNumber evidence="2">2.7.13.3</ecNumber>
    </recommendedName>
</protein>
<dbReference type="SUPFAM" id="SSF55874">
    <property type="entry name" value="ATPase domain of HSP90 chaperone/DNA topoisomerase II/histidine kinase"/>
    <property type="match status" value="1"/>
</dbReference>
<comment type="catalytic activity">
    <reaction evidence="1">
        <text>ATP + protein L-histidine = ADP + protein N-phospho-L-histidine.</text>
        <dbReference type="EC" id="2.7.13.3"/>
    </reaction>
</comment>
<evidence type="ECO:0000313" key="9">
    <source>
        <dbReference type="EMBL" id="CAB4684721.1"/>
    </source>
</evidence>
<dbReference type="AlphaFoldDB" id="A0A6J6NDM5"/>
<dbReference type="InterPro" id="IPR029016">
    <property type="entry name" value="GAF-like_dom_sf"/>
</dbReference>
<dbReference type="GO" id="GO:0005524">
    <property type="term" value="F:ATP binding"/>
    <property type="evidence" value="ECO:0007669"/>
    <property type="project" value="UniProtKB-KW"/>
</dbReference>
<evidence type="ECO:0000256" key="4">
    <source>
        <dbReference type="ARBA" id="ARBA00022679"/>
    </source>
</evidence>
<dbReference type="InterPro" id="IPR011102">
    <property type="entry name" value="Sig_transdc_His_kinase_HWE"/>
</dbReference>
<dbReference type="Pfam" id="PF07568">
    <property type="entry name" value="HisKA_2"/>
    <property type="match status" value="1"/>
</dbReference>
<dbReference type="InterPro" id="IPR005467">
    <property type="entry name" value="His_kinase_dom"/>
</dbReference>
<dbReference type="Pfam" id="PF01590">
    <property type="entry name" value="GAF"/>
    <property type="match status" value="1"/>
</dbReference>
<dbReference type="InterPro" id="IPR003594">
    <property type="entry name" value="HATPase_dom"/>
</dbReference>
<dbReference type="SUPFAM" id="SSF55781">
    <property type="entry name" value="GAF domain-like"/>
    <property type="match status" value="2"/>
</dbReference>
<dbReference type="SMART" id="SM00065">
    <property type="entry name" value="GAF"/>
    <property type="match status" value="1"/>
</dbReference>
<dbReference type="PANTHER" id="PTHR41523:SF8">
    <property type="entry name" value="ETHYLENE RESPONSE SENSOR PROTEIN"/>
    <property type="match status" value="1"/>
</dbReference>
<dbReference type="EC" id="2.7.13.3" evidence="2"/>
<accession>A0A6J6NDM5</accession>
<dbReference type="EMBL" id="CAEZXP010000001">
    <property type="protein sequence ID" value="CAB4684721.1"/>
    <property type="molecule type" value="Genomic_DNA"/>
</dbReference>
<dbReference type="Gene3D" id="3.30.450.40">
    <property type="match status" value="2"/>
</dbReference>
<dbReference type="InterPro" id="IPR011495">
    <property type="entry name" value="Sig_transdc_His_kin_sub2_dim/P"/>
</dbReference>
<keyword evidence="3" id="KW-0597">Phosphoprotein</keyword>
<dbReference type="CDD" id="cd00075">
    <property type="entry name" value="HATPase"/>
    <property type="match status" value="1"/>
</dbReference>
<keyword evidence="5" id="KW-0547">Nucleotide-binding</keyword>
<dbReference type="PANTHER" id="PTHR41523">
    <property type="entry name" value="TWO-COMPONENT SYSTEM SENSOR PROTEIN"/>
    <property type="match status" value="1"/>
</dbReference>
<keyword evidence="6" id="KW-0418">Kinase</keyword>
<feature type="domain" description="Histidine kinase" evidence="8">
    <location>
        <begin position="291"/>
        <end position="477"/>
    </location>
</feature>
<dbReference type="Gene3D" id="3.30.450.20">
    <property type="entry name" value="PAS domain"/>
    <property type="match status" value="1"/>
</dbReference>
<reference evidence="9" key="1">
    <citation type="submission" date="2020-05" db="EMBL/GenBank/DDBJ databases">
        <authorList>
            <person name="Chiriac C."/>
            <person name="Salcher M."/>
            <person name="Ghai R."/>
            <person name="Kavagutti S V."/>
        </authorList>
    </citation>
    <scope>NUCLEOTIDE SEQUENCE</scope>
</reference>
<dbReference type="Pfam" id="PF02518">
    <property type="entry name" value="HATPase_c"/>
    <property type="match status" value="1"/>
</dbReference>
<evidence type="ECO:0000256" key="7">
    <source>
        <dbReference type="ARBA" id="ARBA00022840"/>
    </source>
</evidence>
<evidence type="ECO:0000256" key="3">
    <source>
        <dbReference type="ARBA" id="ARBA00022553"/>
    </source>
</evidence>
<dbReference type="Gene3D" id="3.30.565.10">
    <property type="entry name" value="Histidine kinase-like ATPase, C-terminal domain"/>
    <property type="match status" value="1"/>
</dbReference>
<proteinExistence type="predicted"/>
<evidence type="ECO:0000259" key="8">
    <source>
        <dbReference type="PROSITE" id="PS50109"/>
    </source>
</evidence>